<name>A0A418W7X4_9SPHN</name>
<dbReference type="InterPro" id="IPR029464">
    <property type="entry name" value="HSDR_N"/>
</dbReference>
<dbReference type="GO" id="GO:0004519">
    <property type="term" value="F:endonuclease activity"/>
    <property type="evidence" value="ECO:0007669"/>
    <property type="project" value="UniProtKB-KW"/>
</dbReference>
<evidence type="ECO:0000313" key="3">
    <source>
        <dbReference type="Proteomes" id="UP000286100"/>
    </source>
</evidence>
<reference evidence="2 3" key="1">
    <citation type="submission" date="2018-09" db="EMBL/GenBank/DDBJ databases">
        <authorList>
            <person name="Zhu H."/>
        </authorList>
    </citation>
    <scope>NUCLEOTIDE SEQUENCE [LARGE SCALE GENOMIC DNA]</scope>
    <source>
        <strain evidence="2 3">K2R01-6</strain>
    </source>
</reference>
<keyword evidence="3" id="KW-1185">Reference proteome</keyword>
<comment type="caution">
    <text evidence="2">The sequence shown here is derived from an EMBL/GenBank/DDBJ whole genome shotgun (WGS) entry which is preliminary data.</text>
</comment>
<gene>
    <name evidence="2" type="ORF">D3876_19980</name>
</gene>
<dbReference type="Pfam" id="PF13588">
    <property type="entry name" value="HSDR_N_2"/>
    <property type="match status" value="1"/>
</dbReference>
<organism evidence="2 3">
    <name type="scientific">Sphingomonas cavernae</name>
    <dbReference type="NCBI Taxonomy" id="2320861"/>
    <lineage>
        <taxon>Bacteria</taxon>
        <taxon>Pseudomonadati</taxon>
        <taxon>Pseudomonadota</taxon>
        <taxon>Alphaproteobacteria</taxon>
        <taxon>Sphingomonadales</taxon>
        <taxon>Sphingomonadaceae</taxon>
        <taxon>Sphingomonas</taxon>
    </lineage>
</organism>
<feature type="domain" description="Type I restriction enzyme R protein N-terminal" evidence="1">
    <location>
        <begin position="91"/>
        <end position="154"/>
    </location>
</feature>
<keyword evidence="2" id="KW-0378">Hydrolase</keyword>
<sequence>MKPDQAVGKDANLKRPRLWVRAGGVIMASTVKIPKKTQDRIVASLRRYQNIVGKLRARDISEADTVTVIKDMLSDLFGYDKYTELTSEQQIRGTFCDLAVKVEEKIYYLAEVKAAGINLNDNHLRQAVNYGAHQGIEWIILTNAIEWRIYRIKFGQPIDYEEVFSFDVCGLSARSQDDLAQLYLLCRESISSDALTEFHKQAQILNRFVAAEILQCDAIIAALRREFRRIFDGIKVSEEELKALVVSEVLKREVVDGDPAKQAKALVKKAGAAFAKRKAAATAA</sequence>
<evidence type="ECO:0000313" key="2">
    <source>
        <dbReference type="EMBL" id="RJF86100.1"/>
    </source>
</evidence>
<evidence type="ECO:0000259" key="1">
    <source>
        <dbReference type="Pfam" id="PF13588"/>
    </source>
</evidence>
<keyword evidence="2" id="KW-0255">Endonuclease</keyword>
<dbReference type="Proteomes" id="UP000286100">
    <property type="component" value="Unassembled WGS sequence"/>
</dbReference>
<proteinExistence type="predicted"/>
<dbReference type="EMBL" id="QYUM01000004">
    <property type="protein sequence ID" value="RJF86100.1"/>
    <property type="molecule type" value="Genomic_DNA"/>
</dbReference>
<keyword evidence="2" id="KW-0540">Nuclease</keyword>
<dbReference type="AlphaFoldDB" id="A0A418W7X4"/>
<accession>A0A418W7X4</accession>
<protein>
    <submittedName>
        <fullName evidence="2">Restriction endonuclease subunit R</fullName>
    </submittedName>
</protein>